<comment type="caution">
    <text evidence="4">The sequence shown here is derived from an EMBL/GenBank/DDBJ whole genome shotgun (WGS) entry which is preliminary data.</text>
</comment>
<evidence type="ECO:0000256" key="2">
    <source>
        <dbReference type="ARBA" id="ARBA00023002"/>
    </source>
</evidence>
<name>A0AAV7P9G0_PLEWA</name>
<reference evidence="4" key="1">
    <citation type="journal article" date="2022" name="bioRxiv">
        <title>Sequencing and chromosome-scale assembly of the giantPleurodeles waltlgenome.</title>
        <authorList>
            <person name="Brown T."/>
            <person name="Elewa A."/>
            <person name="Iarovenko S."/>
            <person name="Subramanian E."/>
            <person name="Araus A.J."/>
            <person name="Petzold A."/>
            <person name="Susuki M."/>
            <person name="Suzuki K.-i.T."/>
            <person name="Hayashi T."/>
            <person name="Toyoda A."/>
            <person name="Oliveira C."/>
            <person name="Osipova E."/>
            <person name="Leigh N.D."/>
            <person name="Simon A."/>
            <person name="Yun M.H."/>
        </authorList>
    </citation>
    <scope>NUCLEOTIDE SEQUENCE</scope>
    <source>
        <strain evidence="4">20211129_DDA</strain>
        <tissue evidence="4">Liver</tissue>
    </source>
</reference>
<keyword evidence="3" id="KW-0408">Iron</keyword>
<dbReference type="AlphaFoldDB" id="A0AAV7P9G0"/>
<dbReference type="EMBL" id="JANPWB010000011">
    <property type="protein sequence ID" value="KAJ1122353.1"/>
    <property type="molecule type" value="Genomic_DNA"/>
</dbReference>
<evidence type="ECO:0000313" key="5">
    <source>
        <dbReference type="Proteomes" id="UP001066276"/>
    </source>
</evidence>
<organism evidence="4 5">
    <name type="scientific">Pleurodeles waltl</name>
    <name type="common">Iberian ribbed newt</name>
    <dbReference type="NCBI Taxonomy" id="8319"/>
    <lineage>
        <taxon>Eukaryota</taxon>
        <taxon>Metazoa</taxon>
        <taxon>Chordata</taxon>
        <taxon>Craniata</taxon>
        <taxon>Vertebrata</taxon>
        <taxon>Euteleostomi</taxon>
        <taxon>Amphibia</taxon>
        <taxon>Batrachia</taxon>
        <taxon>Caudata</taxon>
        <taxon>Salamandroidea</taxon>
        <taxon>Salamandridae</taxon>
        <taxon>Pleurodelinae</taxon>
        <taxon>Pleurodeles</taxon>
    </lineage>
</organism>
<dbReference type="InterPro" id="IPR002057">
    <property type="entry name" value="Isopenicillin-N_synth_CS"/>
</dbReference>
<sequence>MASRAEGARVWRLYGKEAAGSVCYLLEEAAVGGAASHAVNSVRVNFQVLGITSKRSRWAFAVGVWAVLVCALRRSVSQSRDACGRTRPALCAGQQTARTTGLRQRVLTSCQLRLSPCAGSDERGSRSAGLGDPRGRRRPRRCIFFFP</sequence>
<dbReference type="GO" id="GO:0005506">
    <property type="term" value="F:iron ion binding"/>
    <property type="evidence" value="ECO:0007669"/>
    <property type="project" value="InterPro"/>
</dbReference>
<proteinExistence type="inferred from homology"/>
<comment type="similarity">
    <text evidence="1">Belongs to the iron/ascorbate-dependent oxidoreductase family.</text>
</comment>
<accession>A0AAV7P9G0</accession>
<keyword evidence="5" id="KW-1185">Reference proteome</keyword>
<dbReference type="PROSITE" id="PS00185">
    <property type="entry name" value="IPNS_1"/>
    <property type="match status" value="1"/>
</dbReference>
<evidence type="ECO:0000313" key="4">
    <source>
        <dbReference type="EMBL" id="KAJ1122353.1"/>
    </source>
</evidence>
<evidence type="ECO:0000256" key="3">
    <source>
        <dbReference type="ARBA" id="ARBA00023004"/>
    </source>
</evidence>
<dbReference type="Proteomes" id="UP001066276">
    <property type="component" value="Chromosome 7"/>
</dbReference>
<dbReference type="GO" id="GO:0016491">
    <property type="term" value="F:oxidoreductase activity"/>
    <property type="evidence" value="ECO:0007669"/>
    <property type="project" value="UniProtKB-KW"/>
</dbReference>
<keyword evidence="2" id="KW-0560">Oxidoreductase</keyword>
<gene>
    <name evidence="4" type="ORF">NDU88_000845</name>
</gene>
<protein>
    <submittedName>
        <fullName evidence="4">Uncharacterized protein</fullName>
    </submittedName>
</protein>
<evidence type="ECO:0000256" key="1">
    <source>
        <dbReference type="ARBA" id="ARBA00008056"/>
    </source>
</evidence>